<comment type="caution">
    <text evidence="2">The sequence shown here is derived from an EMBL/GenBank/DDBJ whole genome shotgun (WGS) entry which is preliminary data.</text>
</comment>
<protein>
    <recommendedName>
        <fullName evidence="1">HTH cro/C1-type domain-containing protein</fullName>
    </recommendedName>
</protein>
<name>A0ABQ0VE12_ENTMU</name>
<gene>
    <name evidence="2" type="ORF">EMU01_19410</name>
</gene>
<dbReference type="InterPro" id="IPR001387">
    <property type="entry name" value="Cro/C1-type_HTH"/>
</dbReference>
<evidence type="ECO:0000313" key="3">
    <source>
        <dbReference type="Proteomes" id="UP000321175"/>
    </source>
</evidence>
<evidence type="ECO:0000259" key="1">
    <source>
        <dbReference type="PROSITE" id="PS50943"/>
    </source>
</evidence>
<dbReference type="InterPro" id="IPR010982">
    <property type="entry name" value="Lambda_DNA-bd_dom_sf"/>
</dbReference>
<dbReference type="EMBL" id="BJWA01000013">
    <property type="protein sequence ID" value="GEL80797.1"/>
    <property type="molecule type" value="Genomic_DNA"/>
</dbReference>
<dbReference type="RefSeq" id="WP_071866968.1">
    <property type="nucleotide sequence ID" value="NZ_BJWA01000013.1"/>
</dbReference>
<dbReference type="SMART" id="SM00530">
    <property type="entry name" value="HTH_XRE"/>
    <property type="match status" value="1"/>
</dbReference>
<organism evidence="2 3">
    <name type="scientific">Enterococcus mundtii</name>
    <dbReference type="NCBI Taxonomy" id="53346"/>
    <lineage>
        <taxon>Bacteria</taxon>
        <taxon>Bacillati</taxon>
        <taxon>Bacillota</taxon>
        <taxon>Bacilli</taxon>
        <taxon>Lactobacillales</taxon>
        <taxon>Enterococcaceae</taxon>
        <taxon>Enterococcus</taxon>
    </lineage>
</organism>
<accession>A0ABQ0VE12</accession>
<dbReference type="Proteomes" id="UP000321175">
    <property type="component" value="Unassembled WGS sequence"/>
</dbReference>
<dbReference type="SUPFAM" id="SSF47413">
    <property type="entry name" value="lambda repressor-like DNA-binding domains"/>
    <property type="match status" value="1"/>
</dbReference>
<reference evidence="2 3" key="1">
    <citation type="submission" date="2019-07" db="EMBL/GenBank/DDBJ databases">
        <title>Whole genome shotgun sequence of Enterococcus mundtii NBRC 100490.</title>
        <authorList>
            <person name="Hosoyama A."/>
            <person name="Uohara A."/>
            <person name="Ohji S."/>
            <person name="Ichikawa N."/>
        </authorList>
    </citation>
    <scope>NUCLEOTIDE SEQUENCE [LARGE SCALE GENOMIC DNA]</scope>
    <source>
        <strain evidence="2 3">NBRC 100490</strain>
    </source>
</reference>
<dbReference type="PROSITE" id="PS50943">
    <property type="entry name" value="HTH_CROC1"/>
    <property type="match status" value="1"/>
</dbReference>
<dbReference type="CDD" id="cd00093">
    <property type="entry name" value="HTH_XRE"/>
    <property type="match status" value="1"/>
</dbReference>
<keyword evidence="3" id="KW-1185">Reference proteome</keyword>
<dbReference type="GeneID" id="60998625"/>
<proteinExistence type="predicted"/>
<sequence>MKVSTATRLKQLMSERNLKQVDIMNQSAPLQRKLNIKMGKSTLSQYVNGKQSPDQDRIFLLSKFFDVSEPWLMGFDVPKDRVPDNLRDSYPLSEDINSVYNKLTEERQKRVFNYAKNELAEQSKNTKLISMDNKNDTEEIHTIAAHAADPKKEYSQEEIDHIKSVLDKARQKYENKKGK</sequence>
<feature type="domain" description="HTH cro/C1-type" evidence="1">
    <location>
        <begin position="40"/>
        <end position="72"/>
    </location>
</feature>
<dbReference type="Pfam" id="PF01381">
    <property type="entry name" value="HTH_3"/>
    <property type="match status" value="1"/>
</dbReference>
<evidence type="ECO:0000313" key="2">
    <source>
        <dbReference type="EMBL" id="GEL80797.1"/>
    </source>
</evidence>
<dbReference type="Gene3D" id="1.10.260.40">
    <property type="entry name" value="lambda repressor-like DNA-binding domains"/>
    <property type="match status" value="1"/>
</dbReference>